<protein>
    <submittedName>
        <fullName evidence="2">Redoxin domain-containing protein</fullName>
    </submittedName>
</protein>
<dbReference type="KEGG" id="crs:FQB35_14305"/>
<dbReference type="SUPFAM" id="SSF52833">
    <property type="entry name" value="Thioredoxin-like"/>
    <property type="match status" value="1"/>
</dbReference>
<dbReference type="Pfam" id="PF00578">
    <property type="entry name" value="AhpC-TSA"/>
    <property type="match status" value="1"/>
</dbReference>
<dbReference type="EMBL" id="CP042243">
    <property type="protein sequence ID" value="QEK13349.1"/>
    <property type="molecule type" value="Genomic_DNA"/>
</dbReference>
<dbReference type="InterPro" id="IPR036249">
    <property type="entry name" value="Thioredoxin-like_sf"/>
</dbReference>
<dbReference type="GO" id="GO:0016491">
    <property type="term" value="F:oxidoreductase activity"/>
    <property type="evidence" value="ECO:0007669"/>
    <property type="project" value="InterPro"/>
</dbReference>
<dbReference type="Gene3D" id="3.40.30.10">
    <property type="entry name" value="Glutaredoxin"/>
    <property type="match status" value="1"/>
</dbReference>
<proteinExistence type="predicted"/>
<evidence type="ECO:0000313" key="2">
    <source>
        <dbReference type="EMBL" id="QEK13349.1"/>
    </source>
</evidence>
<dbReference type="Proteomes" id="UP000324646">
    <property type="component" value="Chromosome"/>
</dbReference>
<dbReference type="GO" id="GO:0016209">
    <property type="term" value="F:antioxidant activity"/>
    <property type="evidence" value="ECO:0007669"/>
    <property type="project" value="InterPro"/>
</dbReference>
<evidence type="ECO:0000259" key="1">
    <source>
        <dbReference type="PROSITE" id="PS51352"/>
    </source>
</evidence>
<dbReference type="AlphaFoldDB" id="A0A5C0SK74"/>
<keyword evidence="3" id="KW-1185">Reference proteome</keyword>
<dbReference type="PROSITE" id="PS51352">
    <property type="entry name" value="THIOREDOXIN_2"/>
    <property type="match status" value="1"/>
</dbReference>
<dbReference type="PANTHER" id="PTHR42852">
    <property type="entry name" value="THIOL:DISULFIDE INTERCHANGE PROTEIN DSBE"/>
    <property type="match status" value="1"/>
</dbReference>
<feature type="domain" description="Thioredoxin" evidence="1">
    <location>
        <begin position="53"/>
        <end position="191"/>
    </location>
</feature>
<evidence type="ECO:0000313" key="3">
    <source>
        <dbReference type="Proteomes" id="UP000324646"/>
    </source>
</evidence>
<sequence>MKVNKKGIMIMLLGIVMVAGFFVMTKANKPEIVQEKNSQNNMEEYDQEKTIDIEVGKPAPDFTLENLQGESVSLSDFRGKNVLVNFWATWCPYCVKEMPDLNKLYIENKENDFVVLAVDVGESKEDVEKYLEGKSYEFPVLLDKDGSISIKYMVRGLPTSFMIDKEGNIRAIKMSMMTYPEMKEMLEGVEGK</sequence>
<dbReference type="InterPro" id="IPR013766">
    <property type="entry name" value="Thioredoxin_domain"/>
</dbReference>
<organism evidence="2 3">
    <name type="scientific">Crassaminicella thermophila</name>
    <dbReference type="NCBI Taxonomy" id="2599308"/>
    <lineage>
        <taxon>Bacteria</taxon>
        <taxon>Bacillati</taxon>
        <taxon>Bacillota</taxon>
        <taxon>Clostridia</taxon>
        <taxon>Eubacteriales</taxon>
        <taxon>Clostridiaceae</taxon>
        <taxon>Crassaminicella</taxon>
    </lineage>
</organism>
<dbReference type="InterPro" id="IPR000866">
    <property type="entry name" value="AhpC/TSA"/>
</dbReference>
<dbReference type="InterPro" id="IPR050553">
    <property type="entry name" value="Thioredoxin_ResA/DsbE_sf"/>
</dbReference>
<dbReference type="PROSITE" id="PS00194">
    <property type="entry name" value="THIOREDOXIN_1"/>
    <property type="match status" value="1"/>
</dbReference>
<reference evidence="2 3" key="1">
    <citation type="submission" date="2019-07" db="EMBL/GenBank/DDBJ databases">
        <title>Complete genome of Crassaminicella thermophila SY095.</title>
        <authorList>
            <person name="Li X."/>
        </authorList>
    </citation>
    <scope>NUCLEOTIDE SEQUENCE [LARGE SCALE GENOMIC DNA]</scope>
    <source>
        <strain evidence="2 3">SY095</strain>
    </source>
</reference>
<dbReference type="InterPro" id="IPR017937">
    <property type="entry name" value="Thioredoxin_CS"/>
</dbReference>
<accession>A0A5C0SK74</accession>
<gene>
    <name evidence="2" type="ORF">FQB35_14305</name>
</gene>
<dbReference type="PANTHER" id="PTHR42852:SF13">
    <property type="entry name" value="PROTEIN DIPZ"/>
    <property type="match status" value="1"/>
</dbReference>
<dbReference type="CDD" id="cd02966">
    <property type="entry name" value="TlpA_like_family"/>
    <property type="match status" value="1"/>
</dbReference>
<name>A0A5C0SK74_CRATE</name>
<dbReference type="OrthoDB" id="9809733at2"/>